<evidence type="ECO:0000313" key="1">
    <source>
        <dbReference type="EMBL" id="KAI9246705.1"/>
    </source>
</evidence>
<dbReference type="EMBL" id="JAIXMP010000045">
    <property type="protein sequence ID" value="KAI9246705.1"/>
    <property type="molecule type" value="Genomic_DNA"/>
</dbReference>
<comment type="caution">
    <text evidence="1">The sequence shown here is derived from an EMBL/GenBank/DDBJ whole genome shotgun (WGS) entry which is preliminary data.</text>
</comment>
<organism evidence="1 2">
    <name type="scientific">Phascolomyces articulosus</name>
    <dbReference type="NCBI Taxonomy" id="60185"/>
    <lineage>
        <taxon>Eukaryota</taxon>
        <taxon>Fungi</taxon>
        <taxon>Fungi incertae sedis</taxon>
        <taxon>Mucoromycota</taxon>
        <taxon>Mucoromycotina</taxon>
        <taxon>Mucoromycetes</taxon>
        <taxon>Mucorales</taxon>
        <taxon>Lichtheimiaceae</taxon>
        <taxon>Phascolomyces</taxon>
    </lineage>
</organism>
<dbReference type="AlphaFoldDB" id="A0AAD5JN19"/>
<sequence length="150" mass="17929">MIEPASNCAPNYHYVGQIYVLIGYQNNQERFCHVPSNRSWLSVAQTRHFEFGSGMNFSHWLTSMNKSESRTQFARHMIRITLGSFGANKYSYTHYSSTRVELIMMTLFNYKYWCLVDISRTNMFKHFLKRPIALSPFYAWEQMRKRRLDL</sequence>
<dbReference type="Proteomes" id="UP001209540">
    <property type="component" value="Unassembled WGS sequence"/>
</dbReference>
<proteinExistence type="predicted"/>
<reference evidence="1" key="1">
    <citation type="journal article" date="2022" name="IScience">
        <title>Evolution of zygomycete secretomes and the origins of terrestrial fungal ecologies.</title>
        <authorList>
            <person name="Chang Y."/>
            <person name="Wang Y."/>
            <person name="Mondo S."/>
            <person name="Ahrendt S."/>
            <person name="Andreopoulos W."/>
            <person name="Barry K."/>
            <person name="Beard J."/>
            <person name="Benny G.L."/>
            <person name="Blankenship S."/>
            <person name="Bonito G."/>
            <person name="Cuomo C."/>
            <person name="Desiro A."/>
            <person name="Gervers K.A."/>
            <person name="Hundley H."/>
            <person name="Kuo A."/>
            <person name="LaButti K."/>
            <person name="Lang B.F."/>
            <person name="Lipzen A."/>
            <person name="O'Donnell K."/>
            <person name="Pangilinan J."/>
            <person name="Reynolds N."/>
            <person name="Sandor L."/>
            <person name="Smith M.E."/>
            <person name="Tsang A."/>
            <person name="Grigoriev I.V."/>
            <person name="Stajich J.E."/>
            <person name="Spatafora J.W."/>
        </authorList>
    </citation>
    <scope>NUCLEOTIDE SEQUENCE</scope>
    <source>
        <strain evidence="1">RSA 2281</strain>
    </source>
</reference>
<accession>A0AAD5JN19</accession>
<name>A0AAD5JN19_9FUNG</name>
<keyword evidence="2" id="KW-1185">Reference proteome</keyword>
<evidence type="ECO:0000313" key="2">
    <source>
        <dbReference type="Proteomes" id="UP001209540"/>
    </source>
</evidence>
<reference evidence="1" key="2">
    <citation type="submission" date="2023-02" db="EMBL/GenBank/DDBJ databases">
        <authorList>
            <consortium name="DOE Joint Genome Institute"/>
            <person name="Mondo S.J."/>
            <person name="Chang Y."/>
            <person name="Wang Y."/>
            <person name="Ahrendt S."/>
            <person name="Andreopoulos W."/>
            <person name="Barry K."/>
            <person name="Beard J."/>
            <person name="Benny G.L."/>
            <person name="Blankenship S."/>
            <person name="Bonito G."/>
            <person name="Cuomo C."/>
            <person name="Desiro A."/>
            <person name="Gervers K.A."/>
            <person name="Hundley H."/>
            <person name="Kuo A."/>
            <person name="LaButti K."/>
            <person name="Lang B.F."/>
            <person name="Lipzen A."/>
            <person name="O'Donnell K."/>
            <person name="Pangilinan J."/>
            <person name="Reynolds N."/>
            <person name="Sandor L."/>
            <person name="Smith M.W."/>
            <person name="Tsang A."/>
            <person name="Grigoriev I.V."/>
            <person name="Stajich J.E."/>
            <person name="Spatafora J.W."/>
        </authorList>
    </citation>
    <scope>NUCLEOTIDE SEQUENCE</scope>
    <source>
        <strain evidence="1">RSA 2281</strain>
    </source>
</reference>
<gene>
    <name evidence="1" type="ORF">BDA99DRAFT_543182</name>
</gene>
<protein>
    <submittedName>
        <fullName evidence="1">Uncharacterized protein</fullName>
    </submittedName>
</protein>